<dbReference type="PROSITE" id="PS50110">
    <property type="entry name" value="RESPONSE_REGULATORY"/>
    <property type="match status" value="1"/>
</dbReference>
<dbReference type="SMART" id="SM00387">
    <property type="entry name" value="HATPase_c"/>
    <property type="match status" value="1"/>
</dbReference>
<evidence type="ECO:0000256" key="6">
    <source>
        <dbReference type="ARBA" id="ARBA00022679"/>
    </source>
</evidence>
<dbReference type="PRINTS" id="PR00344">
    <property type="entry name" value="BCTRLSENSOR"/>
</dbReference>
<evidence type="ECO:0000256" key="2">
    <source>
        <dbReference type="ARBA" id="ARBA00004236"/>
    </source>
</evidence>
<comment type="caution">
    <text evidence="16">The sequence shown here is derived from an EMBL/GenBank/DDBJ whole genome shotgun (WGS) entry which is preliminary data.</text>
</comment>
<keyword evidence="9" id="KW-0067">ATP-binding</keyword>
<dbReference type="PANTHER" id="PTHR43047">
    <property type="entry name" value="TWO-COMPONENT HISTIDINE PROTEIN KINASE"/>
    <property type="match status" value="1"/>
</dbReference>
<dbReference type="OrthoDB" id="9796457at2"/>
<dbReference type="SMART" id="SM00448">
    <property type="entry name" value="REC"/>
    <property type="match status" value="1"/>
</dbReference>
<feature type="modified residue" description="4-aspartylphosphate" evidence="12">
    <location>
        <position position="60"/>
    </location>
</feature>
<feature type="domain" description="Response regulatory" evidence="15">
    <location>
        <begin position="10"/>
        <end position="128"/>
    </location>
</feature>
<keyword evidence="7" id="KW-0547">Nucleotide-binding</keyword>
<keyword evidence="6" id="KW-0808">Transferase</keyword>
<evidence type="ECO:0000259" key="15">
    <source>
        <dbReference type="PROSITE" id="PS50110"/>
    </source>
</evidence>
<dbReference type="SUPFAM" id="SSF47384">
    <property type="entry name" value="Homodimeric domain of signal transducing histidine kinase"/>
    <property type="match status" value="1"/>
</dbReference>
<evidence type="ECO:0000259" key="14">
    <source>
        <dbReference type="PROSITE" id="PS50109"/>
    </source>
</evidence>
<dbReference type="GO" id="GO:0005524">
    <property type="term" value="F:ATP binding"/>
    <property type="evidence" value="ECO:0007669"/>
    <property type="project" value="UniProtKB-KW"/>
</dbReference>
<accession>A0A4R6HBC4</accession>
<evidence type="ECO:0000256" key="11">
    <source>
        <dbReference type="ARBA" id="ARBA00023136"/>
    </source>
</evidence>
<dbReference type="CDD" id="cd16922">
    <property type="entry name" value="HATPase_EvgS-ArcB-TorS-like"/>
    <property type="match status" value="1"/>
</dbReference>
<dbReference type="FunFam" id="3.30.565.10:FF:000023">
    <property type="entry name" value="PAS domain-containing sensor histidine kinase"/>
    <property type="match status" value="1"/>
</dbReference>
<evidence type="ECO:0000256" key="3">
    <source>
        <dbReference type="ARBA" id="ARBA00012438"/>
    </source>
</evidence>
<evidence type="ECO:0000313" key="16">
    <source>
        <dbReference type="EMBL" id="TDO05464.1"/>
    </source>
</evidence>
<keyword evidence="13" id="KW-0175">Coiled coil</keyword>
<dbReference type="GO" id="GO:0000155">
    <property type="term" value="F:phosphorelay sensor kinase activity"/>
    <property type="evidence" value="ECO:0007669"/>
    <property type="project" value="InterPro"/>
</dbReference>
<dbReference type="GO" id="GO:0005886">
    <property type="term" value="C:plasma membrane"/>
    <property type="evidence" value="ECO:0007669"/>
    <property type="project" value="UniProtKB-SubCell"/>
</dbReference>
<dbReference type="GO" id="GO:0009927">
    <property type="term" value="F:histidine phosphotransfer kinase activity"/>
    <property type="evidence" value="ECO:0007669"/>
    <property type="project" value="TreeGrafter"/>
</dbReference>
<dbReference type="SUPFAM" id="SSF55874">
    <property type="entry name" value="ATPase domain of HSP90 chaperone/DNA topoisomerase II/histidine kinase"/>
    <property type="match status" value="1"/>
</dbReference>
<reference evidence="16 17" key="1">
    <citation type="submission" date="2019-03" db="EMBL/GenBank/DDBJ databases">
        <title>Freshwater and sediment microbial communities from various areas in North America, analyzing microbe dynamics in response to fracking.</title>
        <authorList>
            <person name="Lamendella R."/>
        </authorList>
    </citation>
    <scope>NUCLEOTIDE SEQUENCE [LARGE SCALE GENOMIC DNA]</scope>
    <source>
        <strain evidence="16 17">114D</strain>
    </source>
</reference>
<keyword evidence="8 16" id="KW-0418">Kinase</keyword>
<name>A0A4R6HBC4_9BACT</name>
<evidence type="ECO:0000256" key="5">
    <source>
        <dbReference type="ARBA" id="ARBA00022553"/>
    </source>
</evidence>
<keyword evidence="11" id="KW-0472">Membrane</keyword>
<protein>
    <recommendedName>
        <fullName evidence="3">histidine kinase</fullName>
        <ecNumber evidence="3">2.7.13.3</ecNumber>
    </recommendedName>
</protein>
<dbReference type="InterPro" id="IPR003594">
    <property type="entry name" value="HATPase_dom"/>
</dbReference>
<dbReference type="InterPro" id="IPR001789">
    <property type="entry name" value="Sig_transdc_resp-reg_receiver"/>
</dbReference>
<evidence type="ECO:0000256" key="10">
    <source>
        <dbReference type="ARBA" id="ARBA00023012"/>
    </source>
</evidence>
<dbReference type="InterPro" id="IPR036890">
    <property type="entry name" value="HATPase_C_sf"/>
</dbReference>
<dbReference type="Gene3D" id="1.10.287.130">
    <property type="match status" value="1"/>
</dbReference>
<dbReference type="InterPro" id="IPR036097">
    <property type="entry name" value="HisK_dim/P_sf"/>
</dbReference>
<dbReference type="SUPFAM" id="SSF52172">
    <property type="entry name" value="CheY-like"/>
    <property type="match status" value="1"/>
</dbReference>
<feature type="coiled-coil region" evidence="13">
    <location>
        <begin position="134"/>
        <end position="175"/>
    </location>
</feature>
<comment type="catalytic activity">
    <reaction evidence="1">
        <text>ATP + protein L-histidine = ADP + protein N-phospho-L-histidine.</text>
        <dbReference type="EC" id="2.7.13.3"/>
    </reaction>
</comment>
<feature type="domain" description="Histidine kinase" evidence="14">
    <location>
        <begin position="182"/>
        <end position="396"/>
    </location>
</feature>
<dbReference type="Gene3D" id="3.30.565.10">
    <property type="entry name" value="Histidine kinase-like ATPase, C-terminal domain"/>
    <property type="match status" value="1"/>
</dbReference>
<evidence type="ECO:0000256" key="7">
    <source>
        <dbReference type="ARBA" id="ARBA00022741"/>
    </source>
</evidence>
<evidence type="ECO:0000256" key="8">
    <source>
        <dbReference type="ARBA" id="ARBA00022777"/>
    </source>
</evidence>
<dbReference type="RefSeq" id="WP_133463509.1">
    <property type="nucleotide sequence ID" value="NZ_SNWI01000001.1"/>
</dbReference>
<dbReference type="InterPro" id="IPR011006">
    <property type="entry name" value="CheY-like_superfamily"/>
</dbReference>
<keyword evidence="10" id="KW-0902">Two-component regulatory system</keyword>
<evidence type="ECO:0000256" key="13">
    <source>
        <dbReference type="SAM" id="Coils"/>
    </source>
</evidence>
<evidence type="ECO:0000256" key="12">
    <source>
        <dbReference type="PROSITE-ProRule" id="PRU00169"/>
    </source>
</evidence>
<dbReference type="EMBL" id="SNWI01000001">
    <property type="protein sequence ID" value="TDO05464.1"/>
    <property type="molecule type" value="Genomic_DNA"/>
</dbReference>
<evidence type="ECO:0000256" key="9">
    <source>
        <dbReference type="ARBA" id="ARBA00022840"/>
    </source>
</evidence>
<organism evidence="16 17">
    <name type="scientific">Sunxiuqinia elliptica</name>
    <dbReference type="NCBI Taxonomy" id="655355"/>
    <lineage>
        <taxon>Bacteria</taxon>
        <taxon>Pseudomonadati</taxon>
        <taxon>Bacteroidota</taxon>
        <taxon>Bacteroidia</taxon>
        <taxon>Marinilabiliales</taxon>
        <taxon>Prolixibacteraceae</taxon>
        <taxon>Sunxiuqinia</taxon>
    </lineage>
</organism>
<dbReference type="CDD" id="cd00082">
    <property type="entry name" value="HisKA"/>
    <property type="match status" value="1"/>
</dbReference>
<dbReference type="InterPro" id="IPR004358">
    <property type="entry name" value="Sig_transdc_His_kin-like_C"/>
</dbReference>
<dbReference type="Pfam" id="PF02518">
    <property type="entry name" value="HATPase_c"/>
    <property type="match status" value="1"/>
</dbReference>
<dbReference type="EC" id="2.7.13.3" evidence="3"/>
<dbReference type="Gene3D" id="3.40.50.2300">
    <property type="match status" value="1"/>
</dbReference>
<dbReference type="AlphaFoldDB" id="A0A4R6HBC4"/>
<keyword evidence="4" id="KW-1003">Cell membrane</keyword>
<evidence type="ECO:0000256" key="4">
    <source>
        <dbReference type="ARBA" id="ARBA00022475"/>
    </source>
</evidence>
<dbReference type="Pfam" id="PF00512">
    <property type="entry name" value="HisKA"/>
    <property type="match status" value="1"/>
</dbReference>
<dbReference type="Pfam" id="PF00072">
    <property type="entry name" value="Response_reg"/>
    <property type="match status" value="1"/>
</dbReference>
<dbReference type="PROSITE" id="PS50109">
    <property type="entry name" value="HIS_KIN"/>
    <property type="match status" value="1"/>
</dbReference>
<dbReference type="SMART" id="SM00388">
    <property type="entry name" value="HisKA"/>
    <property type="match status" value="1"/>
</dbReference>
<proteinExistence type="predicted"/>
<evidence type="ECO:0000313" key="17">
    <source>
        <dbReference type="Proteomes" id="UP000294848"/>
    </source>
</evidence>
<dbReference type="CDD" id="cd17551">
    <property type="entry name" value="REC_RpfG-like"/>
    <property type="match status" value="1"/>
</dbReference>
<comment type="subcellular location">
    <subcellularLocation>
        <location evidence="2">Cell membrane</location>
    </subcellularLocation>
</comment>
<dbReference type="InterPro" id="IPR005467">
    <property type="entry name" value="His_kinase_dom"/>
</dbReference>
<sequence>MIEEVLKKAKILIVEDQQANIDVLEDLLRMKGYRDFRSTADPREVFHLYATYEPDLILLDLSMPYLSGFEVMEQLRKIIPENTYFPILILTADATKETKEKALSEGASDFLTKPFDLTEVALRIQNLLYTNFLHKQLQGQNKLLEKKVKERTKELEERNRELVKAKERVEASDQLKTNFINNISHEIRTPLNGILGYGQILVDPDLTLEEKTFYAPMLKESSYRLMNTMTNIMDISMLTSGNQKVRNREIDFNRLVQDIVEDFQATCSAKNVELNTSFLTDEPGIYTDPELLRKIIRHLVDNAVKFTSQGTIDVTVSKGEENLIIEVKDTGVGIEEEWQKQIFENFMQESTTITRIFEGTGLGLSISKGFAELLGGRITLMSEKDKGSVFTVLIPL</sequence>
<dbReference type="Proteomes" id="UP000294848">
    <property type="component" value="Unassembled WGS sequence"/>
</dbReference>
<dbReference type="InterPro" id="IPR003661">
    <property type="entry name" value="HisK_dim/P_dom"/>
</dbReference>
<evidence type="ECO:0000256" key="1">
    <source>
        <dbReference type="ARBA" id="ARBA00000085"/>
    </source>
</evidence>
<gene>
    <name evidence="16" type="ORF">DET52_101824</name>
</gene>
<keyword evidence="5 12" id="KW-0597">Phosphoprotein</keyword>